<dbReference type="GO" id="GO:0015446">
    <property type="term" value="F:ATPase-coupled arsenite transmembrane transporter activity"/>
    <property type="evidence" value="ECO:0007669"/>
    <property type="project" value="UniProtKB-EC"/>
</dbReference>
<evidence type="ECO:0000313" key="6">
    <source>
        <dbReference type="Proteomes" id="UP000002985"/>
    </source>
</evidence>
<dbReference type="STRING" id="247490.KSU1_B0147"/>
<feature type="domain" description="ArsA/GET3 Anion-transporting ATPase-like" evidence="4">
    <location>
        <begin position="14"/>
        <end position="305"/>
    </location>
</feature>
<name>I3IH09_9BACT</name>
<dbReference type="PANTHER" id="PTHR10803:SF3">
    <property type="entry name" value="ATPASE GET3"/>
    <property type="match status" value="1"/>
</dbReference>
<dbReference type="EMBL" id="BAFH01000002">
    <property type="protein sequence ID" value="GAB61004.1"/>
    <property type="molecule type" value="Genomic_DNA"/>
</dbReference>
<evidence type="ECO:0000256" key="1">
    <source>
        <dbReference type="ARBA" id="ARBA00011040"/>
    </source>
</evidence>
<dbReference type="InterPro" id="IPR025723">
    <property type="entry name" value="ArsA/GET3_ATPase-like"/>
</dbReference>
<sequence>MQIPLFLTNTTVSLICFGGKGGVGKTTSAVATALYLADKNPQKRILLASLDPAHSLMDSLKNTNDFDNLKVWEIDARISFQKFIEKYSSALKKIINRGSFLDEADISNLLSISLPGIDELMGMIELANLTESNAYDSIILDTAPTGHTMKFMQMPYLVKKWTYVLNLMMEKHRYLSKLYVKRYQPDDADAFIEAFIKGAKKIERMLQDKSCEFVPVMLPEILSMKETQRFLSVLKKYKVPVKTVIINRVYPVSDCYFCSTQYSRQAKHVDEIKSSLHGYNLLRMPLYNAEIQGKESLLKFAQAMVNSFHQDDTRERSNLMIHSPVPPLKEITRGEVNDSLQKEIFTAKYKIKDTYPVQNNCYGDECFALRKQNIMHADEAFCLTQDNNQGVQNGSLGEFPGDTRLSSLLPKQTGDFPEFPLHKNEPGGMKVFSNEMKRLPALKSSLEFLLFSGKGGVGKTTLACATALSLSNSYPEKRILLFSTDPAHSLSDCLDVVIGGDGLSLHNLSIQEMNAEEEYQKLKLLYSEEIRDFMTAFTKRDASVHVVFEKEIMESLIEITPPGIDEVMAITSIIDYMDKGSFDIFILDTAPTGHFIRFLEMPELTLDWLKFFFNLFLKYKNNVRMPKISAFLVDLSKKIKKLLTLLHDKEKSLFIPIAIPTEMAYEETKDLLEAVKRLKIPIEQGILNMVHPYPGKDIIGAECPVCVNRIVYEEKMLYVFKKLFPVDSLCIIHKQEGEIVGIKALQSLGKKLYGDALN</sequence>
<organism evidence="5 6">
    <name type="scientific">Candidatus Jettenia caeni</name>
    <dbReference type="NCBI Taxonomy" id="247490"/>
    <lineage>
        <taxon>Bacteria</taxon>
        <taxon>Pseudomonadati</taxon>
        <taxon>Planctomycetota</taxon>
        <taxon>Candidatus Brocadiia</taxon>
        <taxon>Candidatus Brocadiales</taxon>
        <taxon>Candidatus Brocadiaceae</taxon>
        <taxon>Candidatus Jettenia</taxon>
    </lineage>
</organism>
<comment type="catalytic activity">
    <reaction evidence="2">
        <text>arsenite(in) + ATP + H2O = arsenite(out) + ADP + phosphate + H(+)</text>
        <dbReference type="Rhea" id="RHEA:11348"/>
        <dbReference type="ChEBI" id="CHEBI:15377"/>
        <dbReference type="ChEBI" id="CHEBI:15378"/>
        <dbReference type="ChEBI" id="CHEBI:29242"/>
        <dbReference type="ChEBI" id="CHEBI:30616"/>
        <dbReference type="ChEBI" id="CHEBI:43474"/>
        <dbReference type="ChEBI" id="CHEBI:456216"/>
        <dbReference type="EC" id="7.3.2.7"/>
    </reaction>
</comment>
<dbReference type="eggNOG" id="COG0003">
    <property type="taxonomic scope" value="Bacteria"/>
</dbReference>
<evidence type="ECO:0000259" key="4">
    <source>
        <dbReference type="Pfam" id="PF02374"/>
    </source>
</evidence>
<dbReference type="GO" id="GO:0005524">
    <property type="term" value="F:ATP binding"/>
    <property type="evidence" value="ECO:0007669"/>
    <property type="project" value="InterPro"/>
</dbReference>
<gene>
    <name evidence="5" type="ORF">KSU1_B0147</name>
</gene>
<dbReference type="SUPFAM" id="SSF52540">
    <property type="entry name" value="P-loop containing nucleoside triphosphate hydrolases"/>
    <property type="match status" value="2"/>
</dbReference>
<dbReference type="Gene3D" id="3.40.50.300">
    <property type="entry name" value="P-loop containing nucleotide triphosphate hydrolases"/>
    <property type="match status" value="2"/>
</dbReference>
<dbReference type="GO" id="GO:0016887">
    <property type="term" value="F:ATP hydrolysis activity"/>
    <property type="evidence" value="ECO:0007669"/>
    <property type="project" value="InterPro"/>
</dbReference>
<dbReference type="Proteomes" id="UP000002985">
    <property type="component" value="Unassembled WGS sequence"/>
</dbReference>
<feature type="domain" description="ArsA/GET3 Anion-transporting ATPase-like" evidence="4">
    <location>
        <begin position="447"/>
        <end position="753"/>
    </location>
</feature>
<proteinExistence type="inferred from homology"/>
<comment type="similarity">
    <text evidence="1">Belongs to the arsA ATPase family.</text>
</comment>
<dbReference type="CDD" id="cd02035">
    <property type="entry name" value="ArsA"/>
    <property type="match status" value="2"/>
</dbReference>
<keyword evidence="6" id="KW-1185">Reference proteome</keyword>
<reference evidence="5 6" key="1">
    <citation type="journal article" date="2012" name="FEBS Lett.">
        <title>Anammox organism KSU-1 expresses a NirK-type copper-containing nitrite reductase instead of a NirS-type with cytochrome cd1.</title>
        <authorList>
            <person name="Hira D."/>
            <person name="Toh H."/>
            <person name="Migita C.T."/>
            <person name="Okubo H."/>
            <person name="Nishiyama T."/>
            <person name="Hattori M."/>
            <person name="Furukawa K."/>
            <person name="Fujii T."/>
        </authorList>
    </citation>
    <scope>NUCLEOTIDE SEQUENCE [LARGE SCALE GENOMIC DNA]</scope>
</reference>
<evidence type="ECO:0000256" key="2">
    <source>
        <dbReference type="ARBA" id="ARBA00052296"/>
    </source>
</evidence>
<comment type="caution">
    <text evidence="5">The sequence shown here is derived from an EMBL/GenBank/DDBJ whole genome shotgun (WGS) entry which is preliminary data.</text>
</comment>
<evidence type="ECO:0000313" key="5">
    <source>
        <dbReference type="EMBL" id="GAB61004.1"/>
    </source>
</evidence>
<protein>
    <recommendedName>
        <fullName evidence="3">arsenite-transporting ATPase</fullName>
        <ecNumber evidence="3">7.3.2.7</ecNumber>
    </recommendedName>
</protein>
<dbReference type="InterPro" id="IPR027417">
    <property type="entry name" value="P-loop_NTPase"/>
</dbReference>
<dbReference type="PANTHER" id="PTHR10803">
    <property type="entry name" value="ARSENICAL PUMP-DRIVING ATPASE ARSENITE-TRANSLOCATING ATPASE"/>
    <property type="match status" value="1"/>
</dbReference>
<evidence type="ECO:0000256" key="3">
    <source>
        <dbReference type="ARBA" id="ARBA00066752"/>
    </source>
</evidence>
<dbReference type="Pfam" id="PF02374">
    <property type="entry name" value="ArsA_ATPase"/>
    <property type="match status" value="2"/>
</dbReference>
<accession>I3IH09</accession>
<dbReference type="OrthoDB" id="9780677at2"/>
<dbReference type="EC" id="7.3.2.7" evidence="3"/>
<dbReference type="AlphaFoldDB" id="I3IH09"/>
<dbReference type="NCBIfam" id="TIGR00345">
    <property type="entry name" value="GET3_arsA_TRC40"/>
    <property type="match status" value="2"/>
</dbReference>
<dbReference type="InterPro" id="IPR016300">
    <property type="entry name" value="ATPase_ArsA/GET3"/>
</dbReference>